<evidence type="ECO:0000256" key="1">
    <source>
        <dbReference type="ARBA" id="ARBA00001946"/>
    </source>
</evidence>
<dbReference type="Gene3D" id="3.40.50.1010">
    <property type="entry name" value="5'-nuclease"/>
    <property type="match status" value="1"/>
</dbReference>
<dbReference type="GO" id="GO:0046872">
    <property type="term" value="F:metal ion binding"/>
    <property type="evidence" value="ECO:0007669"/>
    <property type="project" value="UniProtKB-KW"/>
</dbReference>
<evidence type="ECO:0000259" key="8">
    <source>
        <dbReference type="Pfam" id="PF01850"/>
    </source>
</evidence>
<feature type="domain" description="PIN" evidence="8">
    <location>
        <begin position="9"/>
        <end position="42"/>
    </location>
</feature>
<gene>
    <name evidence="9" type="ORF">THIOM_002754</name>
</gene>
<evidence type="ECO:0000256" key="3">
    <source>
        <dbReference type="ARBA" id="ARBA00022722"/>
    </source>
</evidence>
<evidence type="ECO:0000256" key="4">
    <source>
        <dbReference type="ARBA" id="ARBA00022723"/>
    </source>
</evidence>
<keyword evidence="6" id="KW-0460">Magnesium</keyword>
<dbReference type="Proteomes" id="UP000076962">
    <property type="component" value="Unassembled WGS sequence"/>
</dbReference>
<dbReference type="SUPFAM" id="SSF88723">
    <property type="entry name" value="PIN domain-like"/>
    <property type="match status" value="1"/>
</dbReference>
<name>A0A176S0I7_9GAMM</name>
<dbReference type="AlphaFoldDB" id="A0A176S0I7"/>
<evidence type="ECO:0000256" key="6">
    <source>
        <dbReference type="ARBA" id="ARBA00022842"/>
    </source>
</evidence>
<evidence type="ECO:0000256" key="5">
    <source>
        <dbReference type="ARBA" id="ARBA00022801"/>
    </source>
</evidence>
<evidence type="ECO:0000256" key="2">
    <source>
        <dbReference type="ARBA" id="ARBA00022649"/>
    </source>
</evidence>
<accession>A0A176S0I7</accession>
<keyword evidence="2" id="KW-1277">Toxin-antitoxin system</keyword>
<evidence type="ECO:0000313" key="10">
    <source>
        <dbReference type="Proteomes" id="UP000076962"/>
    </source>
</evidence>
<organism evidence="9 10">
    <name type="scientific">Candidatus Thiomargarita nelsonii</name>
    <dbReference type="NCBI Taxonomy" id="1003181"/>
    <lineage>
        <taxon>Bacteria</taxon>
        <taxon>Pseudomonadati</taxon>
        <taxon>Pseudomonadota</taxon>
        <taxon>Gammaproteobacteria</taxon>
        <taxon>Thiotrichales</taxon>
        <taxon>Thiotrichaceae</taxon>
        <taxon>Thiomargarita</taxon>
    </lineage>
</organism>
<feature type="non-terminal residue" evidence="9">
    <location>
        <position position="1"/>
    </location>
</feature>
<dbReference type="PANTHER" id="PTHR33653:SF1">
    <property type="entry name" value="RIBONUCLEASE VAPC2"/>
    <property type="match status" value="1"/>
</dbReference>
<dbReference type="Pfam" id="PF01850">
    <property type="entry name" value="PIN"/>
    <property type="match status" value="1"/>
</dbReference>
<dbReference type="EMBL" id="LUTY01001603">
    <property type="protein sequence ID" value="OAD21474.1"/>
    <property type="molecule type" value="Genomic_DNA"/>
</dbReference>
<dbReference type="GO" id="GO:0016787">
    <property type="term" value="F:hydrolase activity"/>
    <property type="evidence" value="ECO:0007669"/>
    <property type="project" value="UniProtKB-KW"/>
</dbReference>
<comment type="cofactor">
    <cofactor evidence="1">
        <name>Mg(2+)</name>
        <dbReference type="ChEBI" id="CHEBI:18420"/>
    </cofactor>
</comment>
<proteinExistence type="inferred from homology"/>
<reference evidence="9 10" key="1">
    <citation type="submission" date="2016-05" db="EMBL/GenBank/DDBJ databases">
        <title>Single-cell genome of chain-forming Candidatus Thiomargarita nelsonii and comparison to other large sulfur-oxidizing bacteria.</title>
        <authorList>
            <person name="Winkel M."/>
            <person name="Salman V."/>
            <person name="Woyke T."/>
            <person name="Schulz-Vogt H."/>
            <person name="Richter M."/>
            <person name="Flood B."/>
            <person name="Bailey J."/>
            <person name="Amann R."/>
            <person name="Mussmann M."/>
        </authorList>
    </citation>
    <scope>NUCLEOTIDE SEQUENCE [LARGE SCALE GENOMIC DNA]</scope>
    <source>
        <strain evidence="9 10">THI036</strain>
    </source>
</reference>
<keyword evidence="5" id="KW-0378">Hydrolase</keyword>
<evidence type="ECO:0000256" key="7">
    <source>
        <dbReference type="ARBA" id="ARBA00038093"/>
    </source>
</evidence>
<evidence type="ECO:0000313" key="9">
    <source>
        <dbReference type="EMBL" id="OAD21474.1"/>
    </source>
</evidence>
<comment type="similarity">
    <text evidence="7">Belongs to the PINc/VapC protein family.</text>
</comment>
<dbReference type="GO" id="GO:0004518">
    <property type="term" value="F:nuclease activity"/>
    <property type="evidence" value="ECO:0007669"/>
    <property type="project" value="UniProtKB-KW"/>
</dbReference>
<keyword evidence="4" id="KW-0479">Metal-binding</keyword>
<dbReference type="InterPro" id="IPR029060">
    <property type="entry name" value="PIN-like_dom_sf"/>
</dbReference>
<keyword evidence="3" id="KW-0540">Nuclease</keyword>
<dbReference type="InterPro" id="IPR002716">
    <property type="entry name" value="PIN_dom"/>
</dbReference>
<dbReference type="PANTHER" id="PTHR33653">
    <property type="entry name" value="RIBONUCLEASE VAPC2"/>
    <property type="match status" value="1"/>
</dbReference>
<comment type="caution">
    <text evidence="9">The sequence shown here is derived from an EMBL/GenBank/DDBJ whole genome shotgun (WGS) entry which is preliminary data.</text>
</comment>
<protein>
    <submittedName>
        <fullName evidence="9">PilT-like protein</fullName>
    </submittedName>
</protein>
<dbReference type="InterPro" id="IPR050556">
    <property type="entry name" value="Type_II_TA_system_RNase"/>
</dbReference>
<keyword evidence="10" id="KW-1185">Reference proteome</keyword>
<sequence>IRVTLRKKGRPTGEVDALIAAIALAHNAILVTDNTKHFEHIEGLTLENWLQVYEFNQ</sequence>